<dbReference type="InterPro" id="IPR025877">
    <property type="entry name" value="MobA-like_NTP_Trfase"/>
</dbReference>
<organism evidence="9 10">
    <name type="scientific">Amphritea balenae</name>
    <dbReference type="NCBI Taxonomy" id="452629"/>
    <lineage>
        <taxon>Bacteria</taxon>
        <taxon>Pseudomonadati</taxon>
        <taxon>Pseudomonadota</taxon>
        <taxon>Gammaproteobacteria</taxon>
        <taxon>Oceanospirillales</taxon>
        <taxon>Oceanospirillaceae</taxon>
        <taxon>Amphritea</taxon>
    </lineage>
</organism>
<dbReference type="CDD" id="cd02503">
    <property type="entry name" value="MobA"/>
    <property type="match status" value="1"/>
</dbReference>
<dbReference type="PANTHER" id="PTHR19136:SF81">
    <property type="entry name" value="MOLYBDENUM COFACTOR GUANYLYLTRANSFERASE"/>
    <property type="match status" value="1"/>
</dbReference>
<dbReference type="NCBIfam" id="TIGR02665">
    <property type="entry name" value="molyb_mobA"/>
    <property type="match status" value="1"/>
</dbReference>
<keyword evidence="7" id="KW-0501">Molybdenum cofactor biosynthesis</keyword>
<sequence>MGGRDKGLVEFRDRPMIGHTVELVRPHVDSLIISCNRNEPRYQTLADKTVVDPLDDFQGPLAGILAGLSVCETELLLVLPCDTPLLSDELLARLFAAAADKPDHITVLAEGDEWHPLHSVIPAKHSSDLERWLEGGQRAVQRWMRTHPFQLVDISDLSEQLYNLNTPQELTDRE</sequence>
<proteinExistence type="predicted"/>
<gene>
    <name evidence="9" type="primary">mobA</name>
    <name evidence="9" type="ORF">EHS89_08080</name>
</gene>
<dbReference type="OrthoDB" id="9788394at2"/>
<keyword evidence="3" id="KW-0479">Metal-binding</keyword>
<dbReference type="InterPro" id="IPR029044">
    <property type="entry name" value="Nucleotide-diphossugar_trans"/>
</dbReference>
<comment type="caution">
    <text evidence="9">The sequence shown here is derived from an EMBL/GenBank/DDBJ whole genome shotgun (WGS) entry which is preliminary data.</text>
</comment>
<dbReference type="AlphaFoldDB" id="A0A3P1SUL0"/>
<dbReference type="GO" id="GO:0005525">
    <property type="term" value="F:GTP binding"/>
    <property type="evidence" value="ECO:0007669"/>
    <property type="project" value="UniProtKB-KW"/>
</dbReference>
<dbReference type="EC" id="2.7.7.77" evidence="9"/>
<accession>A0A3P1SUL0</accession>
<feature type="domain" description="MobA-like NTP transferase" evidence="8">
    <location>
        <begin position="1"/>
        <end position="142"/>
    </location>
</feature>
<keyword evidence="5" id="KW-0460">Magnesium</keyword>
<dbReference type="Gene3D" id="3.90.550.10">
    <property type="entry name" value="Spore Coat Polysaccharide Biosynthesis Protein SpsA, Chain A"/>
    <property type="match status" value="1"/>
</dbReference>
<evidence type="ECO:0000256" key="6">
    <source>
        <dbReference type="ARBA" id="ARBA00023134"/>
    </source>
</evidence>
<keyword evidence="1" id="KW-0963">Cytoplasm</keyword>
<keyword evidence="6" id="KW-0342">GTP-binding</keyword>
<protein>
    <submittedName>
        <fullName evidence="9">Molybdenum cofactor guanylyltransferase</fullName>
        <ecNumber evidence="9">2.7.7.77</ecNumber>
    </submittedName>
</protein>
<dbReference type="Proteomes" id="UP000267535">
    <property type="component" value="Unassembled WGS sequence"/>
</dbReference>
<evidence type="ECO:0000256" key="4">
    <source>
        <dbReference type="ARBA" id="ARBA00022741"/>
    </source>
</evidence>
<reference evidence="9 10" key="1">
    <citation type="submission" date="2018-11" db="EMBL/GenBank/DDBJ databases">
        <title>The draft genome sequence of Amphritea balenae JAMM 1525T.</title>
        <authorList>
            <person name="Fang Z."/>
            <person name="Zhang Y."/>
            <person name="Han X."/>
        </authorList>
    </citation>
    <scope>NUCLEOTIDE SEQUENCE [LARGE SCALE GENOMIC DNA]</scope>
    <source>
        <strain evidence="9 10">JAMM 1525</strain>
    </source>
</reference>
<evidence type="ECO:0000313" key="10">
    <source>
        <dbReference type="Proteomes" id="UP000267535"/>
    </source>
</evidence>
<evidence type="ECO:0000256" key="2">
    <source>
        <dbReference type="ARBA" id="ARBA00022679"/>
    </source>
</evidence>
<keyword evidence="9" id="KW-0548">Nucleotidyltransferase</keyword>
<evidence type="ECO:0000259" key="8">
    <source>
        <dbReference type="Pfam" id="PF12804"/>
    </source>
</evidence>
<keyword evidence="10" id="KW-1185">Reference proteome</keyword>
<dbReference type="GO" id="GO:0046872">
    <property type="term" value="F:metal ion binding"/>
    <property type="evidence" value="ECO:0007669"/>
    <property type="project" value="UniProtKB-KW"/>
</dbReference>
<evidence type="ECO:0000256" key="5">
    <source>
        <dbReference type="ARBA" id="ARBA00022842"/>
    </source>
</evidence>
<evidence type="ECO:0000256" key="3">
    <source>
        <dbReference type="ARBA" id="ARBA00022723"/>
    </source>
</evidence>
<evidence type="ECO:0000256" key="7">
    <source>
        <dbReference type="ARBA" id="ARBA00023150"/>
    </source>
</evidence>
<name>A0A3P1SUL0_9GAMM</name>
<dbReference type="Pfam" id="PF12804">
    <property type="entry name" value="NTP_transf_3"/>
    <property type="match status" value="1"/>
</dbReference>
<dbReference type="SUPFAM" id="SSF53448">
    <property type="entry name" value="Nucleotide-diphospho-sugar transferases"/>
    <property type="match status" value="1"/>
</dbReference>
<evidence type="ECO:0000313" key="9">
    <source>
        <dbReference type="EMBL" id="RRD00246.1"/>
    </source>
</evidence>
<dbReference type="PANTHER" id="PTHR19136">
    <property type="entry name" value="MOLYBDENUM COFACTOR GUANYLYLTRANSFERASE"/>
    <property type="match status" value="1"/>
</dbReference>
<dbReference type="EMBL" id="RQXV01000003">
    <property type="protein sequence ID" value="RRD00246.1"/>
    <property type="molecule type" value="Genomic_DNA"/>
</dbReference>
<dbReference type="GO" id="GO:0061603">
    <property type="term" value="F:molybdenum cofactor guanylyltransferase activity"/>
    <property type="evidence" value="ECO:0007669"/>
    <property type="project" value="UniProtKB-EC"/>
</dbReference>
<dbReference type="GO" id="GO:1902758">
    <property type="term" value="P:bis(molybdopterin guanine dinucleotide)molybdenum biosynthetic process"/>
    <property type="evidence" value="ECO:0007669"/>
    <property type="project" value="TreeGrafter"/>
</dbReference>
<dbReference type="InterPro" id="IPR013482">
    <property type="entry name" value="Molybde_CF_guanTrfase"/>
</dbReference>
<evidence type="ECO:0000256" key="1">
    <source>
        <dbReference type="ARBA" id="ARBA00022490"/>
    </source>
</evidence>
<keyword evidence="4" id="KW-0547">Nucleotide-binding</keyword>
<keyword evidence="2 9" id="KW-0808">Transferase</keyword>